<dbReference type="Proteomes" id="UP001198461">
    <property type="component" value="Unassembled WGS sequence"/>
</dbReference>
<evidence type="ECO:0000313" key="2">
    <source>
        <dbReference type="EMBL" id="MCA4706231.1"/>
    </source>
</evidence>
<evidence type="ECO:0000259" key="1">
    <source>
        <dbReference type="Pfam" id="PF11860"/>
    </source>
</evidence>
<evidence type="ECO:0000313" key="3">
    <source>
        <dbReference type="Proteomes" id="UP001198461"/>
    </source>
</evidence>
<dbReference type="AlphaFoldDB" id="A0AAW4T530"/>
<protein>
    <submittedName>
        <fullName evidence="2">N-acetylmuramidase family protein</fullName>
    </submittedName>
</protein>
<name>A0AAW4T530_9BACE</name>
<sequence>MDTIAADSYLLNLDWKEFARHYNGSGYAQNQYDKRLEKAYAKYK</sequence>
<organism evidence="2 3">
    <name type="scientific">Bacteroides xylanisolvens</name>
    <dbReference type="NCBI Taxonomy" id="371601"/>
    <lineage>
        <taxon>Bacteria</taxon>
        <taxon>Pseudomonadati</taxon>
        <taxon>Bacteroidota</taxon>
        <taxon>Bacteroidia</taxon>
        <taxon>Bacteroidales</taxon>
        <taxon>Bacteroidaceae</taxon>
        <taxon>Bacteroides</taxon>
    </lineage>
</organism>
<accession>A0AAW4T530</accession>
<dbReference type="InterPro" id="IPR024408">
    <property type="entry name" value="Muramidase"/>
</dbReference>
<feature type="domain" description="N-acetylmuramidase" evidence="1">
    <location>
        <begin position="7"/>
        <end position="44"/>
    </location>
</feature>
<dbReference type="Pfam" id="PF11860">
    <property type="entry name" value="Muramidase"/>
    <property type="match status" value="1"/>
</dbReference>
<dbReference type="EMBL" id="JAIWYE010000037">
    <property type="protein sequence ID" value="MCA4706231.1"/>
    <property type="molecule type" value="Genomic_DNA"/>
</dbReference>
<gene>
    <name evidence="2" type="ORF">LD004_21750</name>
</gene>
<reference evidence="2" key="1">
    <citation type="submission" date="2023-08" db="EMBL/GenBank/DDBJ databases">
        <title>Mucin Metabolism Genes Underlie the Key Renovations of Bacteroides xylanisolvens Genomes in Captive Great Apes.</title>
        <authorList>
            <person name="Nishida A.H."/>
        </authorList>
    </citation>
    <scope>NUCLEOTIDE SEQUENCE</scope>
    <source>
        <strain evidence="2">P13.H9</strain>
    </source>
</reference>
<comment type="caution">
    <text evidence="2">The sequence shown here is derived from an EMBL/GenBank/DDBJ whole genome shotgun (WGS) entry which is preliminary data.</text>
</comment>
<dbReference type="RefSeq" id="WP_225451502.1">
    <property type="nucleotide sequence ID" value="NZ_JAIWXB010000046.1"/>
</dbReference>
<proteinExistence type="predicted"/>